<evidence type="ECO:0000313" key="4">
    <source>
        <dbReference type="Proteomes" id="UP000034894"/>
    </source>
</evidence>
<dbReference type="EMBL" id="LCFP01000004">
    <property type="protein sequence ID" value="KKS97882.1"/>
    <property type="molecule type" value="Genomic_DNA"/>
</dbReference>
<dbReference type="InterPro" id="IPR016039">
    <property type="entry name" value="Thiolase-like"/>
</dbReference>
<accession>A0A0G1DJX0</accession>
<dbReference type="InterPro" id="IPR055140">
    <property type="entry name" value="Thiolase_C_2"/>
</dbReference>
<evidence type="ECO:0000259" key="1">
    <source>
        <dbReference type="Pfam" id="PF00108"/>
    </source>
</evidence>
<evidence type="ECO:0000313" key="3">
    <source>
        <dbReference type="EMBL" id="KKS97882.1"/>
    </source>
</evidence>
<dbReference type="SUPFAM" id="SSF53901">
    <property type="entry name" value="Thiolase-like"/>
    <property type="match status" value="1"/>
</dbReference>
<keyword evidence="3" id="KW-0808">Transferase</keyword>
<dbReference type="PIRSF" id="PIRSF000429">
    <property type="entry name" value="Ac-CoA_Ac_transf"/>
    <property type="match status" value="1"/>
</dbReference>
<dbReference type="PANTHER" id="PTHR42870:SF6">
    <property type="entry name" value="ACETYL-COA C-ACYLTRANSFERASE"/>
    <property type="match status" value="1"/>
</dbReference>
<organism evidence="3 4">
    <name type="scientific">Candidatus Gottesmanbacteria bacterium GW2011_GWA2_43_14</name>
    <dbReference type="NCBI Taxonomy" id="1618443"/>
    <lineage>
        <taxon>Bacteria</taxon>
        <taxon>Candidatus Gottesmaniibacteriota</taxon>
    </lineage>
</organism>
<reference evidence="3 4" key="1">
    <citation type="journal article" date="2015" name="Nature">
        <title>rRNA introns, odd ribosomes, and small enigmatic genomes across a large radiation of phyla.</title>
        <authorList>
            <person name="Brown C.T."/>
            <person name="Hug L.A."/>
            <person name="Thomas B.C."/>
            <person name="Sharon I."/>
            <person name="Castelle C.J."/>
            <person name="Singh A."/>
            <person name="Wilkins M.J."/>
            <person name="Williams K.H."/>
            <person name="Banfield J.F."/>
        </authorList>
    </citation>
    <scope>NUCLEOTIDE SEQUENCE [LARGE SCALE GENOMIC DNA]</scope>
</reference>
<dbReference type="AlphaFoldDB" id="A0A0G1DJX0"/>
<dbReference type="NCBIfam" id="NF004720">
    <property type="entry name" value="PRK06064.1"/>
    <property type="match status" value="1"/>
</dbReference>
<dbReference type="InterPro" id="IPR020616">
    <property type="entry name" value="Thiolase_N"/>
</dbReference>
<dbReference type="Gene3D" id="3.40.47.10">
    <property type="match status" value="1"/>
</dbReference>
<dbReference type="EC" id="2.3.1.9" evidence="3"/>
<dbReference type="InterPro" id="IPR002155">
    <property type="entry name" value="Thiolase"/>
</dbReference>
<name>A0A0G1DJX0_9BACT</name>
<comment type="caution">
    <text evidence="3">The sequence shown here is derived from an EMBL/GenBank/DDBJ whole genome shotgun (WGS) entry which is preliminary data.</text>
</comment>
<proteinExistence type="predicted"/>
<dbReference type="Proteomes" id="UP000034894">
    <property type="component" value="Unassembled WGS sequence"/>
</dbReference>
<evidence type="ECO:0000259" key="2">
    <source>
        <dbReference type="Pfam" id="PF22691"/>
    </source>
</evidence>
<dbReference type="GO" id="GO:0003985">
    <property type="term" value="F:acetyl-CoA C-acetyltransferase activity"/>
    <property type="evidence" value="ECO:0007669"/>
    <property type="project" value="UniProtKB-EC"/>
</dbReference>
<dbReference type="STRING" id="1618443.UV73_C0004G0024"/>
<dbReference type="PANTHER" id="PTHR42870">
    <property type="entry name" value="ACETYL-COA C-ACETYLTRANSFERASE"/>
    <property type="match status" value="1"/>
</dbReference>
<dbReference type="CDD" id="cd00829">
    <property type="entry name" value="SCP-x_thiolase"/>
    <property type="match status" value="1"/>
</dbReference>
<feature type="domain" description="Thiolase C-terminal" evidence="2">
    <location>
        <begin position="234"/>
        <end position="378"/>
    </location>
</feature>
<dbReference type="PATRIC" id="fig|1618443.3.peg.678"/>
<feature type="domain" description="Thiolase N-terminal" evidence="1">
    <location>
        <begin position="4"/>
        <end position="219"/>
    </location>
</feature>
<sequence>MPVTILSGVTSKFGELWDVSPRNLVKEVALAAADEAGFALDKIEAVFVGNMLSSSLGGQDHLGAFFSEELGLSVPAVKIEAACASGGMAAHLAYLAIKSGQYKNVLVVGVEKMTDHKPEAVAAALMGAGSEGEREAGATFPALYALIARAHMLKYGTTEAAMAEVSVKNHFHASLNSHAQFTNRITRQMVMESPVVASPLKILDCSPITDGAAALILSSKPLKKGIIISASQAATDSLGLAQRLDLTTLKAAVSASNKAYQEAGVKPEDIKVAEVHDCFSIAEIIAMEDLGFFPKGEAASAIEKGKTQLGNNRLVVNTSGGLKAAGHPVGATGVKQLVEVYQQLKGISGKKQVPGADLGLTHNIGGSGATAVIHILKK</sequence>
<keyword evidence="3" id="KW-0012">Acyltransferase</keyword>
<protein>
    <submittedName>
        <fullName evidence="3">Acetyl-CoA acetyltransferase, acetyl-CoA C-acetyltransferase</fullName>
        <ecNumber evidence="3">2.3.1.9</ecNumber>
    </submittedName>
</protein>
<dbReference type="Pfam" id="PF00108">
    <property type="entry name" value="Thiolase_N"/>
    <property type="match status" value="1"/>
</dbReference>
<gene>
    <name evidence="3" type="ORF">UV73_C0004G0024</name>
</gene>
<dbReference type="Pfam" id="PF22691">
    <property type="entry name" value="Thiolase_C_1"/>
    <property type="match status" value="1"/>
</dbReference>